<keyword evidence="2" id="KW-0325">Glycoprotein</keyword>
<dbReference type="OrthoDB" id="6159398at2759"/>
<dbReference type="InterPro" id="IPR036179">
    <property type="entry name" value="Ig-like_dom_sf"/>
</dbReference>
<dbReference type="InterPro" id="IPR003599">
    <property type="entry name" value="Ig_sub"/>
</dbReference>
<dbReference type="KEGG" id="gsh:117369258"/>
<evidence type="ECO:0000313" key="9">
    <source>
        <dbReference type="Proteomes" id="UP000515159"/>
    </source>
</evidence>
<keyword evidence="6" id="KW-1133">Transmembrane helix</keyword>
<gene>
    <name evidence="10" type="primary">LOC117369258</name>
</gene>
<evidence type="ECO:0000256" key="7">
    <source>
        <dbReference type="SAM" id="SignalP"/>
    </source>
</evidence>
<keyword evidence="9" id="KW-1185">Reference proteome</keyword>
<sequence>MEFKICSRALPFLIAFLGLWSWQVSAVSVVPIPKIAAVGENVLLSVDGVSGDIEGFNWYKGESINTNQMLRYNPFRTPPDTVFSPYEGRVRGFPNGSMEISGVNIKDNGSYIVQIQAKKQEVATVTITVYEKLSKPSITANLTHPVEYRDSVALTCGTSNAAQTVLWFKDSQTLSSDDRMSLSQENRTLTISNVSTNDSGSYRCEAINPVSRSTSDPYKLVVYYGPKNVKITPQGPITQPLHSQLTLNCVTESVPAPTYNWTLNGTIKSHEGNLVLTDITFHNRGNYTCEAYNPVTELSGSASVYVNVTGVTAGPDSDPGPNPIPPWVIVVIVIVILIVIALIAASVYYFLLRDKSKSNDISMKESNLNTRSDPHLQSSSRNPATQTGEEVNYSEVSFKPVAPKPTQPKLKENPTEYAEIRRT</sequence>
<dbReference type="FunCoup" id="A0A6P8SKQ3">
    <property type="interactions" value="380"/>
</dbReference>
<dbReference type="FunFam" id="2.60.40.10:FF:000244">
    <property type="entry name" value="carcinoembryonic antigen-related cell adhesion molecule 16"/>
    <property type="match status" value="1"/>
</dbReference>
<evidence type="ECO:0000256" key="6">
    <source>
        <dbReference type="SAM" id="Phobius"/>
    </source>
</evidence>
<organism evidence="9 10">
    <name type="scientific">Geotrypetes seraphini</name>
    <name type="common">Gaboon caecilian</name>
    <name type="synonym">Caecilia seraphini</name>
    <dbReference type="NCBI Taxonomy" id="260995"/>
    <lineage>
        <taxon>Eukaryota</taxon>
        <taxon>Metazoa</taxon>
        <taxon>Chordata</taxon>
        <taxon>Craniata</taxon>
        <taxon>Vertebrata</taxon>
        <taxon>Euteleostomi</taxon>
        <taxon>Amphibia</taxon>
        <taxon>Gymnophiona</taxon>
        <taxon>Geotrypetes</taxon>
    </lineage>
</organism>
<keyword evidence="1 7" id="KW-0732">Signal</keyword>
<dbReference type="AlphaFoldDB" id="A0A6P8SKQ3"/>
<evidence type="ECO:0000256" key="2">
    <source>
        <dbReference type="ARBA" id="ARBA00023180"/>
    </source>
</evidence>
<feature type="domain" description="Ig-like" evidence="8">
    <location>
        <begin position="136"/>
        <end position="215"/>
    </location>
</feature>
<evidence type="ECO:0000256" key="4">
    <source>
        <dbReference type="ARBA" id="ARBA00038222"/>
    </source>
</evidence>
<name>A0A6P8SKQ3_GEOSA</name>
<feature type="compositionally biased region" description="Polar residues" evidence="5">
    <location>
        <begin position="364"/>
        <end position="389"/>
    </location>
</feature>
<dbReference type="Proteomes" id="UP000515159">
    <property type="component" value="Chromosome 11"/>
</dbReference>
<keyword evidence="6" id="KW-0812">Transmembrane</keyword>
<dbReference type="InterPro" id="IPR003598">
    <property type="entry name" value="Ig_sub2"/>
</dbReference>
<dbReference type="InParanoid" id="A0A6P8SKQ3"/>
<dbReference type="Gene3D" id="2.60.40.10">
    <property type="entry name" value="Immunoglobulins"/>
    <property type="match status" value="3"/>
</dbReference>
<comment type="similarity">
    <text evidence="4">Belongs to the immunoglobulin superfamily. CEA family.</text>
</comment>
<keyword evidence="6" id="KW-0472">Membrane</keyword>
<dbReference type="InterPro" id="IPR050831">
    <property type="entry name" value="CEA_cell_adhesion"/>
</dbReference>
<dbReference type="PANTHER" id="PTHR44427">
    <property type="entry name" value="CARCINOEMBRYONIC ANTIGEN-RELATED CELL ADHESION MOLECULE 19"/>
    <property type="match status" value="1"/>
</dbReference>
<dbReference type="PROSITE" id="PS50835">
    <property type="entry name" value="IG_LIKE"/>
    <property type="match status" value="2"/>
</dbReference>
<accession>A0A6P8SKQ3</accession>
<dbReference type="Pfam" id="PF07686">
    <property type="entry name" value="V-set"/>
    <property type="match status" value="1"/>
</dbReference>
<evidence type="ECO:0000256" key="5">
    <source>
        <dbReference type="SAM" id="MobiDB-lite"/>
    </source>
</evidence>
<feature type="transmembrane region" description="Helical" evidence="6">
    <location>
        <begin position="327"/>
        <end position="351"/>
    </location>
</feature>
<feature type="signal peptide" evidence="7">
    <location>
        <begin position="1"/>
        <end position="26"/>
    </location>
</feature>
<feature type="compositionally biased region" description="Basic and acidic residues" evidence="5">
    <location>
        <begin position="409"/>
        <end position="423"/>
    </location>
</feature>
<dbReference type="InterPro" id="IPR007110">
    <property type="entry name" value="Ig-like_dom"/>
</dbReference>
<dbReference type="SMART" id="SM00409">
    <property type="entry name" value="IG"/>
    <property type="match status" value="3"/>
</dbReference>
<dbReference type="RefSeq" id="XP_033819439.1">
    <property type="nucleotide sequence ID" value="XM_033963548.1"/>
</dbReference>
<evidence type="ECO:0000256" key="1">
    <source>
        <dbReference type="ARBA" id="ARBA00022729"/>
    </source>
</evidence>
<protein>
    <submittedName>
        <fullName evidence="10">Carcinoembryonic antigen-related cell adhesion molecule 6-like isoform X1</fullName>
    </submittedName>
</protein>
<evidence type="ECO:0000259" key="8">
    <source>
        <dbReference type="PROSITE" id="PS50835"/>
    </source>
</evidence>
<dbReference type="InterPro" id="IPR013106">
    <property type="entry name" value="Ig_V-set"/>
</dbReference>
<reference evidence="10" key="1">
    <citation type="submission" date="2025-08" db="UniProtKB">
        <authorList>
            <consortium name="RefSeq"/>
        </authorList>
    </citation>
    <scope>IDENTIFICATION</scope>
</reference>
<proteinExistence type="inferred from homology"/>
<dbReference type="GeneID" id="117369258"/>
<keyword evidence="3" id="KW-0393">Immunoglobulin domain</keyword>
<evidence type="ECO:0000256" key="3">
    <source>
        <dbReference type="ARBA" id="ARBA00023319"/>
    </source>
</evidence>
<dbReference type="InterPro" id="IPR013783">
    <property type="entry name" value="Ig-like_fold"/>
</dbReference>
<dbReference type="SMART" id="SM00408">
    <property type="entry name" value="IGc2"/>
    <property type="match status" value="2"/>
</dbReference>
<feature type="chain" id="PRO_5028462701" evidence="7">
    <location>
        <begin position="27"/>
        <end position="423"/>
    </location>
</feature>
<dbReference type="PANTHER" id="PTHR44427:SF1">
    <property type="entry name" value="CARCINOEMBRYONIC ANTIGEN-RELATED CELL ADHESION MOLECULE 1"/>
    <property type="match status" value="1"/>
</dbReference>
<evidence type="ECO:0000313" key="10">
    <source>
        <dbReference type="RefSeq" id="XP_033819439.1"/>
    </source>
</evidence>
<dbReference type="SUPFAM" id="SSF48726">
    <property type="entry name" value="Immunoglobulin"/>
    <property type="match status" value="3"/>
</dbReference>
<feature type="region of interest" description="Disordered" evidence="5">
    <location>
        <begin position="364"/>
        <end position="423"/>
    </location>
</feature>
<feature type="domain" description="Ig-like" evidence="8">
    <location>
        <begin position="226"/>
        <end position="309"/>
    </location>
</feature>
<dbReference type="Pfam" id="PF13927">
    <property type="entry name" value="Ig_3"/>
    <property type="match status" value="2"/>
</dbReference>